<evidence type="ECO:0000256" key="11">
    <source>
        <dbReference type="SAM" id="MobiDB-lite"/>
    </source>
</evidence>
<dbReference type="OrthoDB" id="3437960at2759"/>
<evidence type="ECO:0000256" key="7">
    <source>
        <dbReference type="ARBA" id="ARBA00023125"/>
    </source>
</evidence>
<dbReference type="PANTHER" id="PTHR16515:SF49">
    <property type="entry name" value="GASTRULA ZINC FINGER PROTEIN XLCGF49.1-LIKE-RELATED"/>
    <property type="match status" value="1"/>
</dbReference>
<evidence type="ECO:0000313" key="13">
    <source>
        <dbReference type="Proteomes" id="UP000515161"/>
    </source>
</evidence>
<dbReference type="RefSeq" id="XP_034063754.1">
    <property type="nucleotide sequence ID" value="XM_034207863.1"/>
</dbReference>
<dbReference type="InterPro" id="IPR050331">
    <property type="entry name" value="Zinc_finger"/>
</dbReference>
<keyword evidence="13" id="KW-1185">Reference proteome</keyword>
<keyword evidence="7" id="KW-0238">DNA-binding</keyword>
<dbReference type="Proteomes" id="UP000515161">
    <property type="component" value="Unplaced"/>
</dbReference>
<comment type="similarity">
    <text evidence="2">Belongs to the krueppel C2H2-type zinc-finger protein family.</text>
</comment>
<evidence type="ECO:0000256" key="3">
    <source>
        <dbReference type="ARBA" id="ARBA00022723"/>
    </source>
</evidence>
<dbReference type="SUPFAM" id="SSF57667">
    <property type="entry name" value="beta-beta-alpha zinc fingers"/>
    <property type="match status" value="2"/>
</dbReference>
<keyword evidence="5 9" id="KW-0863">Zinc-finger</keyword>
<dbReference type="GO" id="GO:0008270">
    <property type="term" value="F:zinc ion binding"/>
    <property type="evidence" value="ECO:0007669"/>
    <property type="project" value="UniProtKB-KW"/>
</dbReference>
<feature type="domain" description="C2H2-type" evidence="12">
    <location>
        <begin position="390"/>
        <end position="417"/>
    </location>
</feature>
<proteinExistence type="inferred from homology"/>
<dbReference type="GO" id="GO:0003677">
    <property type="term" value="F:DNA binding"/>
    <property type="evidence" value="ECO:0007669"/>
    <property type="project" value="UniProtKB-KW"/>
</dbReference>
<dbReference type="PANTHER" id="PTHR16515">
    <property type="entry name" value="PR DOMAIN ZINC FINGER PROTEIN"/>
    <property type="match status" value="1"/>
</dbReference>
<dbReference type="PROSITE" id="PS50157">
    <property type="entry name" value="ZINC_FINGER_C2H2_2"/>
    <property type="match status" value="3"/>
</dbReference>
<dbReference type="FunFam" id="3.30.160.60:FF:000045">
    <property type="entry name" value="ZFP69 zinc finger protein B"/>
    <property type="match status" value="1"/>
</dbReference>
<dbReference type="InterPro" id="IPR036236">
    <property type="entry name" value="Znf_C2H2_sf"/>
</dbReference>
<sequence>MEHGGFQSQLLSVLEVLSQAAVAEMDRRVEDGCAVLRLEVSRSRRDIELLKRRSEGMEAELRRTRARARRKVFYPPAADRFSPGVKVVLNRERQNTDWEAEVQSPNQQSLVLQCVDVEPADKPILIKDESAEEDNLISEVEQPPFLHASEHPHVDSFAECYHSSETPADPGLLVSVIDGYDAFPEQQLSTHQTEVELVVKQEEQQPDENEAPLESAHIFEAEEGDGQLWSTNMCRDDVGPSFSYAEHQFETNPSVFPSALEDMGPQIHSVGKSHPVTVNAARVKRRARTFGCKRAQQDEGHLSHNNTIDQCLIPQQSQHQFRDSAQNEDVTPPSTTSSFRSNFGLARRIRTPWRTGIGEKRYSCTFCNKIFMRFSQLKEHLRSHTGEKPFSCVQCGRSFTKQCNLIRHAVVHSGEKPFHCALCGKSFTQRSSLKSHQKTAH</sequence>
<name>A0A6P8TIC9_GYMAC</name>
<dbReference type="Gene3D" id="3.30.160.60">
    <property type="entry name" value="Classic Zinc Finger"/>
    <property type="match status" value="3"/>
</dbReference>
<keyword evidence="3" id="KW-0479">Metal-binding</keyword>
<dbReference type="Pfam" id="PF00096">
    <property type="entry name" value="zf-C2H2"/>
    <property type="match status" value="3"/>
</dbReference>
<keyword evidence="4" id="KW-0677">Repeat</keyword>
<evidence type="ECO:0000313" key="14">
    <source>
        <dbReference type="RefSeq" id="XP_034063753.1"/>
    </source>
</evidence>
<dbReference type="PROSITE" id="PS00028">
    <property type="entry name" value="ZINC_FINGER_C2H2_1"/>
    <property type="match status" value="3"/>
</dbReference>
<evidence type="ECO:0000256" key="1">
    <source>
        <dbReference type="ARBA" id="ARBA00004123"/>
    </source>
</evidence>
<evidence type="ECO:0000256" key="4">
    <source>
        <dbReference type="ARBA" id="ARBA00022737"/>
    </source>
</evidence>
<evidence type="ECO:0000256" key="2">
    <source>
        <dbReference type="ARBA" id="ARBA00006991"/>
    </source>
</evidence>
<dbReference type="RefSeq" id="XP_034063753.1">
    <property type="nucleotide sequence ID" value="XM_034207862.1"/>
</dbReference>
<accession>A0A6P8TIC9</accession>
<evidence type="ECO:0000256" key="8">
    <source>
        <dbReference type="ARBA" id="ARBA00023242"/>
    </source>
</evidence>
<dbReference type="FunFam" id="3.30.160.60:FF:001442">
    <property type="entry name" value="zinc finger protein 696"/>
    <property type="match status" value="1"/>
</dbReference>
<evidence type="ECO:0000259" key="12">
    <source>
        <dbReference type="PROSITE" id="PS50157"/>
    </source>
</evidence>
<dbReference type="KEGG" id="gacu:117540919"/>
<reference evidence="14 15" key="1">
    <citation type="submission" date="2025-04" db="UniProtKB">
        <authorList>
            <consortium name="RefSeq"/>
        </authorList>
    </citation>
    <scope>IDENTIFICATION</scope>
</reference>
<gene>
    <name evidence="14 15" type="primary">si:ch211-155e24.3</name>
</gene>
<dbReference type="FunFam" id="3.30.160.60:FF:000358">
    <property type="entry name" value="zinc finger protein 24"/>
    <property type="match status" value="1"/>
</dbReference>
<evidence type="ECO:0000256" key="10">
    <source>
        <dbReference type="SAM" id="Coils"/>
    </source>
</evidence>
<feature type="coiled-coil region" evidence="10">
    <location>
        <begin position="40"/>
        <end position="67"/>
    </location>
</feature>
<evidence type="ECO:0000256" key="6">
    <source>
        <dbReference type="ARBA" id="ARBA00022833"/>
    </source>
</evidence>
<feature type="domain" description="C2H2-type" evidence="12">
    <location>
        <begin position="362"/>
        <end position="389"/>
    </location>
</feature>
<evidence type="ECO:0000256" key="5">
    <source>
        <dbReference type="ARBA" id="ARBA00022771"/>
    </source>
</evidence>
<evidence type="ECO:0000256" key="9">
    <source>
        <dbReference type="PROSITE-ProRule" id="PRU00042"/>
    </source>
</evidence>
<comment type="subcellular location">
    <subcellularLocation>
        <location evidence="1">Nucleus</location>
    </subcellularLocation>
</comment>
<dbReference type="AlphaFoldDB" id="A0A6P8TIC9"/>
<dbReference type="InterPro" id="IPR013087">
    <property type="entry name" value="Znf_C2H2_type"/>
</dbReference>
<protein>
    <submittedName>
        <fullName evidence="14 15">Zinc finger protein 250</fullName>
    </submittedName>
</protein>
<dbReference type="GeneID" id="117540919"/>
<dbReference type="SMART" id="SM00355">
    <property type="entry name" value="ZnF_C2H2"/>
    <property type="match status" value="3"/>
</dbReference>
<organism evidence="13 14">
    <name type="scientific">Gymnodraco acuticeps</name>
    <name type="common">Antarctic dragonfish</name>
    <dbReference type="NCBI Taxonomy" id="8218"/>
    <lineage>
        <taxon>Eukaryota</taxon>
        <taxon>Metazoa</taxon>
        <taxon>Chordata</taxon>
        <taxon>Craniata</taxon>
        <taxon>Vertebrata</taxon>
        <taxon>Euteleostomi</taxon>
        <taxon>Actinopterygii</taxon>
        <taxon>Neopterygii</taxon>
        <taxon>Teleostei</taxon>
        <taxon>Neoteleostei</taxon>
        <taxon>Acanthomorphata</taxon>
        <taxon>Eupercaria</taxon>
        <taxon>Perciformes</taxon>
        <taxon>Notothenioidei</taxon>
        <taxon>Bathydraconidae</taxon>
        <taxon>Gymnodraco</taxon>
    </lineage>
</organism>
<dbReference type="GO" id="GO:0010468">
    <property type="term" value="P:regulation of gene expression"/>
    <property type="evidence" value="ECO:0007669"/>
    <property type="project" value="TreeGrafter"/>
</dbReference>
<dbReference type="GO" id="GO:0005634">
    <property type="term" value="C:nucleus"/>
    <property type="evidence" value="ECO:0007669"/>
    <property type="project" value="UniProtKB-SubCell"/>
</dbReference>
<evidence type="ECO:0000313" key="15">
    <source>
        <dbReference type="RefSeq" id="XP_034063754.1"/>
    </source>
</evidence>
<keyword evidence="10" id="KW-0175">Coiled coil</keyword>
<keyword evidence="6" id="KW-0862">Zinc</keyword>
<keyword evidence="8" id="KW-0539">Nucleus</keyword>
<feature type="domain" description="C2H2-type" evidence="12">
    <location>
        <begin position="418"/>
        <end position="441"/>
    </location>
</feature>
<feature type="region of interest" description="Disordered" evidence="11">
    <location>
        <begin position="316"/>
        <end position="339"/>
    </location>
</feature>